<accession>A0A915JEV3</accession>
<evidence type="ECO:0000313" key="2">
    <source>
        <dbReference type="WBParaSite" id="nRc.2.0.1.t24345-RA"/>
    </source>
</evidence>
<sequence length="75" mass="9226">MKRKLYFSLIFGYDKFLLNTDTNKTRSTEKILRFHFLKCHSKLERKDQHITFPNFLKRFSFLNHRSLKKHLATYS</sequence>
<dbReference type="AlphaFoldDB" id="A0A915JEV3"/>
<reference evidence="2" key="1">
    <citation type="submission" date="2022-11" db="UniProtKB">
        <authorList>
            <consortium name="WormBaseParasite"/>
        </authorList>
    </citation>
    <scope>IDENTIFICATION</scope>
</reference>
<proteinExistence type="predicted"/>
<dbReference type="WBParaSite" id="nRc.2.0.1.t24345-RA">
    <property type="protein sequence ID" value="nRc.2.0.1.t24345-RA"/>
    <property type="gene ID" value="nRc.2.0.1.g24345"/>
</dbReference>
<dbReference type="Proteomes" id="UP000887565">
    <property type="component" value="Unplaced"/>
</dbReference>
<keyword evidence="1" id="KW-1185">Reference proteome</keyword>
<evidence type="ECO:0000313" key="1">
    <source>
        <dbReference type="Proteomes" id="UP000887565"/>
    </source>
</evidence>
<name>A0A915JEV3_ROMCU</name>
<organism evidence="1 2">
    <name type="scientific">Romanomermis culicivorax</name>
    <name type="common">Nematode worm</name>
    <dbReference type="NCBI Taxonomy" id="13658"/>
    <lineage>
        <taxon>Eukaryota</taxon>
        <taxon>Metazoa</taxon>
        <taxon>Ecdysozoa</taxon>
        <taxon>Nematoda</taxon>
        <taxon>Enoplea</taxon>
        <taxon>Dorylaimia</taxon>
        <taxon>Mermithida</taxon>
        <taxon>Mermithoidea</taxon>
        <taxon>Mermithidae</taxon>
        <taxon>Romanomermis</taxon>
    </lineage>
</organism>
<protein>
    <submittedName>
        <fullName evidence="2">Ovule protein</fullName>
    </submittedName>
</protein>